<evidence type="ECO:0000256" key="4">
    <source>
        <dbReference type="ARBA" id="ARBA00023163"/>
    </source>
</evidence>
<dbReference type="GO" id="GO:0016987">
    <property type="term" value="F:sigma factor activity"/>
    <property type="evidence" value="ECO:0007669"/>
    <property type="project" value="UniProtKB-KW"/>
</dbReference>
<protein>
    <recommendedName>
        <fullName evidence="11">RNA polymerase sigma-70 factor</fullName>
    </recommendedName>
</protein>
<dbReference type="Proteomes" id="UP000180252">
    <property type="component" value="Unassembled WGS sequence"/>
</dbReference>
<dbReference type="GO" id="GO:0006352">
    <property type="term" value="P:DNA-templated transcription initiation"/>
    <property type="evidence" value="ECO:0007669"/>
    <property type="project" value="InterPro"/>
</dbReference>
<dbReference type="SUPFAM" id="SSF88659">
    <property type="entry name" value="Sigma3 and sigma4 domains of RNA polymerase sigma factors"/>
    <property type="match status" value="1"/>
</dbReference>
<evidence type="ECO:0000313" key="8">
    <source>
        <dbReference type="EMBL" id="OXB15351.1"/>
    </source>
</evidence>
<evidence type="ECO:0000256" key="3">
    <source>
        <dbReference type="ARBA" id="ARBA00023082"/>
    </source>
</evidence>
<dbReference type="Gene3D" id="1.10.10.10">
    <property type="entry name" value="Winged helix-like DNA-binding domain superfamily/Winged helix DNA-binding domain"/>
    <property type="match status" value="1"/>
</dbReference>
<evidence type="ECO:0000256" key="1">
    <source>
        <dbReference type="ARBA" id="ARBA00010641"/>
    </source>
</evidence>
<keyword evidence="2" id="KW-0805">Transcription regulation</keyword>
<dbReference type="PANTHER" id="PTHR43133:SF46">
    <property type="entry name" value="RNA POLYMERASE SIGMA-70 FACTOR ECF SUBFAMILY"/>
    <property type="match status" value="1"/>
</dbReference>
<dbReference type="Proteomes" id="UP000198319">
    <property type="component" value="Unassembled WGS sequence"/>
</dbReference>
<reference evidence="9" key="2">
    <citation type="submission" date="2016-09" db="EMBL/GenBank/DDBJ databases">
        <authorList>
            <person name="Chen S."/>
            <person name="Walker E."/>
        </authorList>
    </citation>
    <scope>NUCLEOTIDE SEQUENCE [LARGE SCALE GENOMIC DNA]</scope>
    <source>
        <strain evidence="9">MSU</strain>
    </source>
</reference>
<dbReference type="Gene3D" id="1.10.1740.10">
    <property type="match status" value="1"/>
</dbReference>
<feature type="domain" description="RNA polymerase sigma-70 region 2" evidence="5">
    <location>
        <begin position="19"/>
        <end position="83"/>
    </location>
</feature>
<comment type="similarity">
    <text evidence="1">Belongs to the sigma-70 factor family. ECF subfamily.</text>
</comment>
<accession>A0A1S1JDD3</accession>
<dbReference type="InterPro" id="IPR013249">
    <property type="entry name" value="RNA_pol_sigma70_r4_t2"/>
</dbReference>
<comment type="caution">
    <text evidence="7">The sequence shown here is derived from an EMBL/GenBank/DDBJ whole genome shotgun (WGS) entry which is preliminary data.</text>
</comment>
<gene>
    <name evidence="8" type="ORF">B0A71_20775</name>
    <name evidence="7" type="ORF">BHE19_21370</name>
</gene>
<dbReference type="RefSeq" id="WP_070905662.1">
    <property type="nucleotide sequence ID" value="NZ_JASTTY010000005.1"/>
</dbReference>
<evidence type="ECO:0008006" key="11">
    <source>
        <dbReference type="Google" id="ProtNLM"/>
    </source>
</evidence>
<name>A0A1S1JDD3_9FLAO</name>
<evidence type="ECO:0000313" key="10">
    <source>
        <dbReference type="Proteomes" id="UP000198319"/>
    </source>
</evidence>
<dbReference type="InterPro" id="IPR007627">
    <property type="entry name" value="RNA_pol_sigma70_r2"/>
</dbReference>
<organism evidence="7 9">
    <name type="scientific">Flavobacterium tructae</name>
    <dbReference type="NCBI Taxonomy" id="1114873"/>
    <lineage>
        <taxon>Bacteria</taxon>
        <taxon>Pseudomonadati</taxon>
        <taxon>Bacteroidota</taxon>
        <taxon>Flavobacteriia</taxon>
        <taxon>Flavobacteriales</taxon>
        <taxon>Flavobacteriaceae</taxon>
        <taxon>Flavobacterium</taxon>
    </lineage>
</organism>
<keyword evidence="10" id="KW-1185">Reference proteome</keyword>
<dbReference type="EMBL" id="MIKE01000004">
    <property type="protein sequence ID" value="OHT47126.1"/>
    <property type="molecule type" value="Genomic_DNA"/>
</dbReference>
<reference evidence="7" key="1">
    <citation type="submission" date="2016-09" db="EMBL/GenBank/DDBJ databases">
        <authorList>
            <person name="Capua I."/>
            <person name="De Benedictis P."/>
            <person name="Joannis T."/>
            <person name="Lombin L.H."/>
            <person name="Cattoli G."/>
        </authorList>
    </citation>
    <scope>NUCLEOTIDE SEQUENCE [LARGE SCALE GENOMIC DNA]</scope>
    <source>
        <strain evidence="7">MSU</strain>
    </source>
</reference>
<sequence length="185" mass="22299">MNAEYNTFLDKKPVFNKVYQQNWKALYSFAFNILRDKESTEDIIQEIFIDFWVRMNDTDIQNYTAYLFQAVRNQCAKRLRYKKLTVFELQVLEESIQLIDEEEFFEFPKEQIVEQVRQKAHEILPPKCLDIFNLRFYEKLSIKDIAEYKKISVSTVENQINKALKMLKTENDYFIKLLAILIFCS</sequence>
<evidence type="ECO:0000259" key="6">
    <source>
        <dbReference type="Pfam" id="PF08281"/>
    </source>
</evidence>
<evidence type="ECO:0000313" key="9">
    <source>
        <dbReference type="Proteomes" id="UP000180252"/>
    </source>
</evidence>
<dbReference type="OrthoDB" id="1100095at2"/>
<dbReference type="Pfam" id="PF04542">
    <property type="entry name" value="Sigma70_r2"/>
    <property type="match status" value="1"/>
</dbReference>
<reference evidence="8 10" key="3">
    <citation type="submission" date="2016-11" db="EMBL/GenBank/DDBJ databases">
        <title>Whole genomes of Flavobacteriaceae.</title>
        <authorList>
            <person name="Stine C."/>
            <person name="Li C."/>
            <person name="Tadesse D."/>
        </authorList>
    </citation>
    <scope>NUCLEOTIDE SEQUENCE [LARGE SCALE GENOMIC DNA]</scope>
    <source>
        <strain evidence="8 10">ATCC BAA-2541</strain>
    </source>
</reference>
<dbReference type="InterPro" id="IPR039425">
    <property type="entry name" value="RNA_pol_sigma-70-like"/>
</dbReference>
<evidence type="ECO:0000256" key="2">
    <source>
        <dbReference type="ARBA" id="ARBA00023015"/>
    </source>
</evidence>
<keyword evidence="4" id="KW-0804">Transcription</keyword>
<keyword evidence="3" id="KW-0731">Sigma factor</keyword>
<dbReference type="AlphaFoldDB" id="A0A1S1JDD3"/>
<evidence type="ECO:0000313" key="7">
    <source>
        <dbReference type="EMBL" id="OHT47126.1"/>
    </source>
</evidence>
<dbReference type="SUPFAM" id="SSF88946">
    <property type="entry name" value="Sigma2 domain of RNA polymerase sigma factors"/>
    <property type="match status" value="1"/>
</dbReference>
<dbReference type="EMBL" id="MUHG01000034">
    <property type="protein sequence ID" value="OXB15351.1"/>
    <property type="molecule type" value="Genomic_DNA"/>
</dbReference>
<dbReference type="NCBIfam" id="TIGR02937">
    <property type="entry name" value="sigma70-ECF"/>
    <property type="match status" value="1"/>
</dbReference>
<dbReference type="STRING" id="1278819.BHE19_21370"/>
<proteinExistence type="inferred from homology"/>
<dbReference type="PANTHER" id="PTHR43133">
    <property type="entry name" value="RNA POLYMERASE ECF-TYPE SIGMA FACTO"/>
    <property type="match status" value="1"/>
</dbReference>
<feature type="domain" description="RNA polymerase sigma factor 70 region 4 type 2" evidence="6">
    <location>
        <begin position="119"/>
        <end position="167"/>
    </location>
</feature>
<dbReference type="InterPro" id="IPR013325">
    <property type="entry name" value="RNA_pol_sigma_r2"/>
</dbReference>
<dbReference type="Pfam" id="PF08281">
    <property type="entry name" value="Sigma70_r4_2"/>
    <property type="match status" value="1"/>
</dbReference>
<dbReference type="InterPro" id="IPR013324">
    <property type="entry name" value="RNA_pol_sigma_r3/r4-like"/>
</dbReference>
<evidence type="ECO:0000259" key="5">
    <source>
        <dbReference type="Pfam" id="PF04542"/>
    </source>
</evidence>
<dbReference type="GO" id="GO:0003677">
    <property type="term" value="F:DNA binding"/>
    <property type="evidence" value="ECO:0007669"/>
    <property type="project" value="InterPro"/>
</dbReference>
<dbReference type="InterPro" id="IPR036388">
    <property type="entry name" value="WH-like_DNA-bd_sf"/>
</dbReference>
<dbReference type="InterPro" id="IPR014284">
    <property type="entry name" value="RNA_pol_sigma-70_dom"/>
</dbReference>